<dbReference type="Gene3D" id="3.90.1720.10">
    <property type="entry name" value="endopeptidase domain like (from Nostoc punctiforme)"/>
    <property type="match status" value="1"/>
</dbReference>
<sequence>MSTALTPHFCSSLLAGIKQLCKEMETLEFLLFNTADRFGEVFMKVSDRELQPGDIVLFPMDSRSGASSSFKHAAVYCKDGEVIHFQSKHPNPCSPLGHDSG</sequence>
<dbReference type="SUPFAM" id="SSF54001">
    <property type="entry name" value="Cysteine proteinases"/>
    <property type="match status" value="1"/>
</dbReference>
<dbReference type="InterPro" id="IPR038765">
    <property type="entry name" value="Papain-like_cys_pep_sf"/>
</dbReference>
<name>A0A663M8E9_ATHCN</name>
<accession>A0A663M8E9</accession>
<dbReference type="AlphaFoldDB" id="A0A663M8E9"/>
<evidence type="ECO:0000313" key="1">
    <source>
        <dbReference type="Ensembl" id="ENSACUP00000007703.1"/>
    </source>
</evidence>
<protein>
    <recommendedName>
        <fullName evidence="3">NlpC/P60 domain-containing protein</fullName>
    </recommendedName>
</protein>
<keyword evidence="2" id="KW-1185">Reference proteome</keyword>
<proteinExistence type="predicted"/>
<dbReference type="Proteomes" id="UP000472269">
    <property type="component" value="Unplaced"/>
</dbReference>
<reference evidence="1" key="2">
    <citation type="submission" date="2025-09" db="UniProtKB">
        <authorList>
            <consortium name="Ensembl"/>
        </authorList>
    </citation>
    <scope>IDENTIFICATION</scope>
</reference>
<dbReference type="Ensembl" id="ENSACUT00000008237.1">
    <property type="protein sequence ID" value="ENSACUP00000007703.1"/>
    <property type="gene ID" value="ENSACUG00000005245.1"/>
</dbReference>
<evidence type="ECO:0008006" key="3">
    <source>
        <dbReference type="Google" id="ProtNLM"/>
    </source>
</evidence>
<organism evidence="1 2">
    <name type="scientific">Athene cunicularia</name>
    <name type="common">Burrowing owl</name>
    <name type="synonym">Speotyto cunicularia</name>
    <dbReference type="NCBI Taxonomy" id="194338"/>
    <lineage>
        <taxon>Eukaryota</taxon>
        <taxon>Metazoa</taxon>
        <taxon>Chordata</taxon>
        <taxon>Craniata</taxon>
        <taxon>Vertebrata</taxon>
        <taxon>Euteleostomi</taxon>
        <taxon>Archelosauria</taxon>
        <taxon>Archosauria</taxon>
        <taxon>Dinosauria</taxon>
        <taxon>Saurischia</taxon>
        <taxon>Theropoda</taxon>
        <taxon>Coelurosauria</taxon>
        <taxon>Aves</taxon>
        <taxon>Neognathae</taxon>
        <taxon>Neoaves</taxon>
        <taxon>Telluraves</taxon>
        <taxon>Strigiformes</taxon>
        <taxon>Strigidae</taxon>
        <taxon>Athene</taxon>
    </lineage>
</organism>
<evidence type="ECO:0000313" key="2">
    <source>
        <dbReference type="Proteomes" id="UP000472269"/>
    </source>
</evidence>
<reference evidence="1" key="1">
    <citation type="submission" date="2025-08" db="UniProtKB">
        <authorList>
            <consortium name="Ensembl"/>
        </authorList>
    </citation>
    <scope>IDENTIFICATION</scope>
</reference>